<dbReference type="RefSeq" id="WP_066461538.1">
    <property type="nucleotide sequence ID" value="NZ_MATO01000006.1"/>
</dbReference>
<dbReference type="AlphaFoldDB" id="A0A1C0Z2P9"/>
<keyword evidence="8" id="KW-0902">Two-component regulatory system</keyword>
<dbReference type="EC" id="2.7.13.3" evidence="2"/>
<sequence length="513" mass="58276">MDPTKFLYERNRFVLILFTCSFAIVTVLFYSNYKHFVQGFPIFPTLAFMWCLYSCAKFPNHKLAMRSNLVALHISVFIHASMYITVLNVSWLAFICFLATLYYSFKSTLLAIIITIIECMLLFTIDSEVLTSPIFLGNMVFLALCIIISNAWHGHVFNSSYLHLSEQAKQNYYLHMFFEQANDAIAVVDLEDRIIDMNPAFEKLYGWNRDDCIGEVISIVPETNRIAASERFERLKRGESIPAFETVDLRQDGSLVHVQLSMSPIYNKEGDMLAISIISQDITYKKNAEKRILQSEKLALAGEIAAGVAHEIRNPLTAVSGFIQMMNEDKESPYYTYTQIIHSELERINLIIGEFLVLSKPHIDDVKKLSITNVCLTIATFLQFEFQSKNIQFTQCIPQDDYFILADENQIKQVLLNILRNAIEAVHDNGRIELSLHANDDHSVTIQLKDDGIGMDAATLAQVFDPFFTTKENGTGLGMMLTSQIIRSFNGNICIDSSKEAGTTIEITFPIIE</sequence>
<dbReference type="InterPro" id="IPR004358">
    <property type="entry name" value="Sig_transdc_His_kin-like_C"/>
</dbReference>
<evidence type="ECO:0000256" key="3">
    <source>
        <dbReference type="ARBA" id="ARBA00022553"/>
    </source>
</evidence>
<comment type="caution">
    <text evidence="13">The sequence shown here is derived from an EMBL/GenBank/DDBJ whole genome shotgun (WGS) entry which is preliminary data.</text>
</comment>
<name>A0A1C0Z2P9_9BACL</name>
<dbReference type="Gene3D" id="3.30.450.20">
    <property type="entry name" value="PAS domain"/>
    <property type="match status" value="1"/>
</dbReference>
<dbReference type="InterPro" id="IPR003661">
    <property type="entry name" value="HisK_dim/P_dom"/>
</dbReference>
<dbReference type="PROSITE" id="PS50109">
    <property type="entry name" value="HIS_KIN"/>
    <property type="match status" value="1"/>
</dbReference>
<dbReference type="GO" id="GO:0000155">
    <property type="term" value="F:phosphorelay sensor kinase activity"/>
    <property type="evidence" value="ECO:0007669"/>
    <property type="project" value="InterPro"/>
</dbReference>
<accession>A0A1C0Z2P9</accession>
<feature type="domain" description="Histidine kinase" evidence="10">
    <location>
        <begin position="307"/>
        <end position="513"/>
    </location>
</feature>
<keyword evidence="9" id="KW-1133">Transmembrane helix</keyword>
<feature type="transmembrane region" description="Helical" evidence="9">
    <location>
        <begin position="36"/>
        <end position="55"/>
    </location>
</feature>
<organism evidence="13 14">
    <name type="scientific">Caryophanon latum</name>
    <dbReference type="NCBI Taxonomy" id="33977"/>
    <lineage>
        <taxon>Bacteria</taxon>
        <taxon>Bacillati</taxon>
        <taxon>Bacillota</taxon>
        <taxon>Bacilli</taxon>
        <taxon>Bacillales</taxon>
        <taxon>Caryophanaceae</taxon>
        <taxon>Caryophanon</taxon>
    </lineage>
</organism>
<evidence type="ECO:0000256" key="7">
    <source>
        <dbReference type="ARBA" id="ARBA00022840"/>
    </source>
</evidence>
<dbReference type="SMART" id="SM00091">
    <property type="entry name" value="PAS"/>
    <property type="match status" value="1"/>
</dbReference>
<feature type="transmembrane region" description="Helical" evidence="9">
    <location>
        <begin position="108"/>
        <end position="125"/>
    </location>
</feature>
<keyword evidence="9" id="KW-0812">Transmembrane</keyword>
<dbReference type="SMART" id="SM00086">
    <property type="entry name" value="PAC"/>
    <property type="match status" value="1"/>
</dbReference>
<dbReference type="InterPro" id="IPR001610">
    <property type="entry name" value="PAC"/>
</dbReference>
<dbReference type="InterPro" id="IPR000014">
    <property type="entry name" value="PAS"/>
</dbReference>
<evidence type="ECO:0000313" key="14">
    <source>
        <dbReference type="Proteomes" id="UP000093482"/>
    </source>
</evidence>
<dbReference type="Gene3D" id="1.10.287.130">
    <property type="match status" value="1"/>
</dbReference>
<dbReference type="InterPro" id="IPR036097">
    <property type="entry name" value="HisK_dim/P_sf"/>
</dbReference>
<feature type="transmembrane region" description="Helical" evidence="9">
    <location>
        <begin position="134"/>
        <end position="152"/>
    </location>
</feature>
<evidence type="ECO:0000256" key="5">
    <source>
        <dbReference type="ARBA" id="ARBA00022741"/>
    </source>
</evidence>
<evidence type="ECO:0000256" key="6">
    <source>
        <dbReference type="ARBA" id="ARBA00022777"/>
    </source>
</evidence>
<keyword evidence="6" id="KW-0418">Kinase</keyword>
<keyword evidence="3" id="KW-0597">Phosphoprotein</keyword>
<dbReference type="PANTHER" id="PTHR43065">
    <property type="entry name" value="SENSOR HISTIDINE KINASE"/>
    <property type="match status" value="1"/>
</dbReference>
<dbReference type="Pfam" id="PF00512">
    <property type="entry name" value="HisKA"/>
    <property type="match status" value="1"/>
</dbReference>
<feature type="domain" description="PAC" evidence="12">
    <location>
        <begin position="242"/>
        <end position="294"/>
    </location>
</feature>
<dbReference type="SMART" id="SM00387">
    <property type="entry name" value="HATPase_c"/>
    <property type="match status" value="1"/>
</dbReference>
<dbReference type="SUPFAM" id="SSF47384">
    <property type="entry name" value="Homodimeric domain of signal transducing histidine kinase"/>
    <property type="match status" value="1"/>
</dbReference>
<keyword evidence="14" id="KW-1185">Reference proteome</keyword>
<dbReference type="InterPro" id="IPR005467">
    <property type="entry name" value="His_kinase_dom"/>
</dbReference>
<keyword evidence="4" id="KW-0808">Transferase</keyword>
<dbReference type="SUPFAM" id="SSF55785">
    <property type="entry name" value="PYP-like sensor domain (PAS domain)"/>
    <property type="match status" value="1"/>
</dbReference>
<gene>
    <name evidence="13" type="ORF">A6K76_04855</name>
</gene>
<evidence type="ECO:0000256" key="1">
    <source>
        <dbReference type="ARBA" id="ARBA00000085"/>
    </source>
</evidence>
<dbReference type="Gene3D" id="3.30.565.10">
    <property type="entry name" value="Histidine kinase-like ATPase, C-terminal domain"/>
    <property type="match status" value="1"/>
</dbReference>
<dbReference type="Pfam" id="PF02518">
    <property type="entry name" value="HATPase_c"/>
    <property type="match status" value="1"/>
</dbReference>
<dbReference type="PROSITE" id="PS50113">
    <property type="entry name" value="PAC"/>
    <property type="match status" value="1"/>
</dbReference>
<dbReference type="InterPro" id="IPR035965">
    <property type="entry name" value="PAS-like_dom_sf"/>
</dbReference>
<dbReference type="SMART" id="SM00388">
    <property type="entry name" value="HisKA"/>
    <property type="match status" value="1"/>
</dbReference>
<feature type="transmembrane region" description="Helical" evidence="9">
    <location>
        <begin position="76"/>
        <end position="102"/>
    </location>
</feature>
<protein>
    <recommendedName>
        <fullName evidence="2">histidine kinase</fullName>
        <ecNumber evidence="2">2.7.13.3</ecNumber>
    </recommendedName>
</protein>
<dbReference type="PROSITE" id="PS50112">
    <property type="entry name" value="PAS"/>
    <property type="match status" value="1"/>
</dbReference>
<evidence type="ECO:0000256" key="8">
    <source>
        <dbReference type="ARBA" id="ARBA00023012"/>
    </source>
</evidence>
<feature type="transmembrane region" description="Helical" evidence="9">
    <location>
        <begin position="12"/>
        <end position="30"/>
    </location>
</feature>
<evidence type="ECO:0000256" key="4">
    <source>
        <dbReference type="ARBA" id="ARBA00022679"/>
    </source>
</evidence>
<keyword evidence="9" id="KW-0472">Membrane</keyword>
<comment type="catalytic activity">
    <reaction evidence="1">
        <text>ATP + protein L-histidine = ADP + protein N-phospho-L-histidine.</text>
        <dbReference type="EC" id="2.7.13.3"/>
    </reaction>
</comment>
<evidence type="ECO:0000259" key="10">
    <source>
        <dbReference type="PROSITE" id="PS50109"/>
    </source>
</evidence>
<dbReference type="Proteomes" id="UP000093482">
    <property type="component" value="Unassembled WGS sequence"/>
</dbReference>
<dbReference type="PRINTS" id="PR00344">
    <property type="entry name" value="BCTRLSENSOR"/>
</dbReference>
<dbReference type="CDD" id="cd00130">
    <property type="entry name" value="PAS"/>
    <property type="match status" value="1"/>
</dbReference>
<keyword evidence="7" id="KW-0067">ATP-binding</keyword>
<evidence type="ECO:0000256" key="9">
    <source>
        <dbReference type="SAM" id="Phobius"/>
    </source>
</evidence>
<dbReference type="CDD" id="cd00082">
    <property type="entry name" value="HisKA"/>
    <property type="match status" value="1"/>
</dbReference>
<dbReference type="GO" id="GO:0005524">
    <property type="term" value="F:ATP binding"/>
    <property type="evidence" value="ECO:0007669"/>
    <property type="project" value="UniProtKB-KW"/>
</dbReference>
<feature type="domain" description="PAS" evidence="11">
    <location>
        <begin position="170"/>
        <end position="239"/>
    </location>
</feature>
<dbReference type="EMBL" id="MATO01000006">
    <property type="protein sequence ID" value="OCS93666.1"/>
    <property type="molecule type" value="Genomic_DNA"/>
</dbReference>
<evidence type="ECO:0000313" key="13">
    <source>
        <dbReference type="EMBL" id="OCS93666.1"/>
    </source>
</evidence>
<dbReference type="Pfam" id="PF08448">
    <property type="entry name" value="PAS_4"/>
    <property type="match status" value="1"/>
</dbReference>
<dbReference type="OrthoDB" id="9815750at2"/>
<dbReference type="InterPro" id="IPR036890">
    <property type="entry name" value="HATPase_C_sf"/>
</dbReference>
<dbReference type="InterPro" id="IPR013656">
    <property type="entry name" value="PAS_4"/>
</dbReference>
<dbReference type="PANTHER" id="PTHR43065:SF10">
    <property type="entry name" value="PEROXIDE STRESS-ACTIVATED HISTIDINE KINASE MAK3"/>
    <property type="match status" value="1"/>
</dbReference>
<keyword evidence="5" id="KW-0547">Nucleotide-binding</keyword>
<evidence type="ECO:0000259" key="12">
    <source>
        <dbReference type="PROSITE" id="PS50113"/>
    </source>
</evidence>
<reference evidence="13 14" key="1">
    <citation type="submission" date="2016-07" db="EMBL/GenBank/DDBJ databases">
        <title>Caryophanon latum genome sequencing.</title>
        <authorList>
            <person name="Verma A."/>
            <person name="Pal Y."/>
            <person name="Krishnamurthi S."/>
        </authorList>
    </citation>
    <scope>NUCLEOTIDE SEQUENCE [LARGE SCALE GENOMIC DNA]</scope>
    <source>
        <strain evidence="13 14">DSM 14151</strain>
    </source>
</reference>
<dbReference type="SUPFAM" id="SSF55874">
    <property type="entry name" value="ATPase domain of HSP90 chaperone/DNA topoisomerase II/histidine kinase"/>
    <property type="match status" value="1"/>
</dbReference>
<proteinExistence type="predicted"/>
<evidence type="ECO:0000256" key="2">
    <source>
        <dbReference type="ARBA" id="ARBA00012438"/>
    </source>
</evidence>
<evidence type="ECO:0000259" key="11">
    <source>
        <dbReference type="PROSITE" id="PS50112"/>
    </source>
</evidence>
<dbReference type="InterPro" id="IPR003594">
    <property type="entry name" value="HATPase_dom"/>
</dbReference>
<dbReference type="InterPro" id="IPR000700">
    <property type="entry name" value="PAS-assoc_C"/>
</dbReference>
<dbReference type="NCBIfam" id="TIGR00229">
    <property type="entry name" value="sensory_box"/>
    <property type="match status" value="1"/>
</dbReference>